<feature type="region of interest" description="Disordered" evidence="1">
    <location>
        <begin position="68"/>
        <end position="87"/>
    </location>
</feature>
<gene>
    <name evidence="2" type="ORF">BN873_470023</name>
</gene>
<keyword evidence="3" id="KW-1185">Reference proteome</keyword>
<protein>
    <submittedName>
        <fullName evidence="2">Uncharacterized protein</fullName>
    </submittedName>
</protein>
<proteinExistence type="predicted"/>
<evidence type="ECO:0000313" key="2">
    <source>
        <dbReference type="EMBL" id="CDI03281.1"/>
    </source>
</evidence>
<organism evidence="2 3">
    <name type="scientific">Candidatus Competibacter denitrificans Run_A_D11</name>
    <dbReference type="NCBI Taxonomy" id="1400863"/>
    <lineage>
        <taxon>Bacteria</taxon>
        <taxon>Pseudomonadati</taxon>
        <taxon>Pseudomonadota</taxon>
        <taxon>Gammaproteobacteria</taxon>
        <taxon>Candidatus Competibacteraceae</taxon>
        <taxon>Candidatus Competibacter</taxon>
    </lineage>
</organism>
<dbReference type="EMBL" id="CBTJ020000055">
    <property type="protein sequence ID" value="CDI03281.1"/>
    <property type="molecule type" value="Genomic_DNA"/>
</dbReference>
<dbReference type="AlphaFoldDB" id="W6M5V7"/>
<comment type="caution">
    <text evidence="2">The sequence shown here is derived from an EMBL/GenBank/DDBJ whole genome shotgun (WGS) entry which is preliminary data.</text>
</comment>
<accession>W6M5V7</accession>
<name>W6M5V7_9GAMM</name>
<reference evidence="2" key="2">
    <citation type="submission" date="2014-03" db="EMBL/GenBank/DDBJ databases">
        <title>Candidatus Competibacter-lineage genomes retrieved from metagenomes reveal functional metabolic diversity.</title>
        <authorList>
            <person name="McIlroy S.J."/>
            <person name="Albertsen M."/>
            <person name="Andresen E.K."/>
            <person name="Saunders A.M."/>
            <person name="Kristiansen R."/>
            <person name="Stokholm-Bjerregaard M."/>
            <person name="Nielsen K.L."/>
            <person name="Nielsen P.H."/>
        </authorList>
    </citation>
    <scope>NUCLEOTIDE SEQUENCE</scope>
    <source>
        <strain evidence="2">Run_A_D11</strain>
    </source>
</reference>
<sequence>MAFRESVSESLIKAVECDRLGSIDNRIHNEEIESWYDNCYLLLSSPMSFISYIALQKLLNRDHASLERPGSKKVQGLPTHTVKYPRI</sequence>
<evidence type="ECO:0000256" key="1">
    <source>
        <dbReference type="SAM" id="MobiDB-lite"/>
    </source>
</evidence>
<dbReference type="STRING" id="1400863.BN873_470023"/>
<reference evidence="2" key="1">
    <citation type="submission" date="2013-07" db="EMBL/GenBank/DDBJ databases">
        <authorList>
            <person name="McIlroy S."/>
        </authorList>
    </citation>
    <scope>NUCLEOTIDE SEQUENCE [LARGE SCALE GENOMIC DNA]</scope>
    <source>
        <strain evidence="2">Run_A_D11</strain>
    </source>
</reference>
<evidence type="ECO:0000313" key="3">
    <source>
        <dbReference type="Proteomes" id="UP000035760"/>
    </source>
</evidence>
<dbReference type="Proteomes" id="UP000035760">
    <property type="component" value="Unassembled WGS sequence"/>
</dbReference>